<dbReference type="PANTHER" id="PTHR13887">
    <property type="entry name" value="GLUTATHIONE S-TRANSFERASE KAPPA"/>
    <property type="match status" value="1"/>
</dbReference>
<evidence type="ECO:0008006" key="3">
    <source>
        <dbReference type="Google" id="ProtNLM"/>
    </source>
</evidence>
<dbReference type="Gene3D" id="3.40.30.10">
    <property type="entry name" value="Glutaredoxin"/>
    <property type="match status" value="1"/>
</dbReference>
<dbReference type="Gene3D" id="1.10.472.60">
    <property type="entry name" value="putative protein disulfide isomerase domain"/>
    <property type="match status" value="1"/>
</dbReference>
<reference evidence="1 2" key="1">
    <citation type="submission" date="2017-06" db="EMBL/GenBank/DDBJ databases">
        <authorList>
            <person name="Kim H.J."/>
            <person name="Triplett B.A."/>
        </authorList>
    </citation>
    <scope>NUCLEOTIDE SEQUENCE [LARGE SCALE GENOMIC DNA]</scope>
    <source>
        <strain evidence="1 2">DSM 19307</strain>
    </source>
</reference>
<sequence length="237" mass="27780">MNPYCDPETGICTPSTFEDLQSIGQDKLTDKTEIIYIGDPMCSWCWGISPDLIKLRDYYRDKEVGYRIVVGGLRPGGGDAWDDKMKDFLKEHWGHVTEMSGQPFGYRLMDRDDFNYDTEPACRAVVAARPLVQEKEMEFFEEIQRKFYVESEDPGQLEFYQSICEKFDVDFKKFSDRFESEEIRYETNAEFSLNRQWGVQGYPTMVLLHKDQLFMIAHGYATFEQMKAQVEKTMEEA</sequence>
<accession>A0A239EJC6</accession>
<protein>
    <recommendedName>
        <fullName evidence="3">DSBA-like thioredoxin domain-containing protein</fullName>
    </recommendedName>
</protein>
<dbReference type="SUPFAM" id="SSF52833">
    <property type="entry name" value="Thioredoxin-like"/>
    <property type="match status" value="1"/>
</dbReference>
<evidence type="ECO:0000313" key="1">
    <source>
        <dbReference type="EMBL" id="SNS44002.1"/>
    </source>
</evidence>
<dbReference type="RefSeq" id="WP_089354937.1">
    <property type="nucleotide sequence ID" value="NZ_FZPD01000001.1"/>
</dbReference>
<dbReference type="AlphaFoldDB" id="A0A239EJC6"/>
<organism evidence="1 2">
    <name type="scientific">Ekhidna lutea</name>
    <dbReference type="NCBI Taxonomy" id="447679"/>
    <lineage>
        <taxon>Bacteria</taxon>
        <taxon>Pseudomonadati</taxon>
        <taxon>Bacteroidota</taxon>
        <taxon>Cytophagia</taxon>
        <taxon>Cytophagales</taxon>
        <taxon>Reichenbachiellaceae</taxon>
        <taxon>Ekhidna</taxon>
    </lineage>
</organism>
<dbReference type="OrthoDB" id="9813770at2"/>
<evidence type="ECO:0000313" key="2">
    <source>
        <dbReference type="Proteomes" id="UP000198393"/>
    </source>
</evidence>
<name>A0A239EJC6_EKHLU</name>
<dbReference type="Pfam" id="PF13743">
    <property type="entry name" value="Thioredoxin_5"/>
    <property type="match status" value="1"/>
</dbReference>
<proteinExistence type="predicted"/>
<dbReference type="EMBL" id="FZPD01000001">
    <property type="protein sequence ID" value="SNS44002.1"/>
    <property type="molecule type" value="Genomic_DNA"/>
</dbReference>
<keyword evidence="2" id="KW-1185">Reference proteome</keyword>
<dbReference type="PANTHER" id="PTHR13887:SF54">
    <property type="entry name" value="DSBA FAMILY PROTEIN"/>
    <property type="match status" value="1"/>
</dbReference>
<gene>
    <name evidence="1" type="ORF">SAMN05421640_0149</name>
</gene>
<dbReference type="Proteomes" id="UP000198393">
    <property type="component" value="Unassembled WGS sequence"/>
</dbReference>
<dbReference type="InterPro" id="IPR036249">
    <property type="entry name" value="Thioredoxin-like_sf"/>
</dbReference>
<dbReference type="CDD" id="cd03025">
    <property type="entry name" value="DsbA_FrnE_like"/>
    <property type="match status" value="1"/>
</dbReference>